<protein>
    <recommendedName>
        <fullName evidence="4">HTH tetR-type domain-containing protein</fullName>
    </recommendedName>
</protein>
<feature type="region of interest" description="Disordered" evidence="3">
    <location>
        <begin position="1"/>
        <end position="25"/>
    </location>
</feature>
<evidence type="ECO:0000259" key="4">
    <source>
        <dbReference type="PROSITE" id="PS50977"/>
    </source>
</evidence>
<organism evidence="5 6">
    <name type="scientific">Pseudolysinimonas kribbensis</name>
    <dbReference type="NCBI Taxonomy" id="433641"/>
    <lineage>
        <taxon>Bacteria</taxon>
        <taxon>Bacillati</taxon>
        <taxon>Actinomycetota</taxon>
        <taxon>Actinomycetes</taxon>
        <taxon>Micrococcales</taxon>
        <taxon>Microbacteriaceae</taxon>
        <taxon>Pseudolysinimonas</taxon>
    </lineage>
</organism>
<dbReference type="Pfam" id="PF00440">
    <property type="entry name" value="TetR_N"/>
    <property type="match status" value="1"/>
</dbReference>
<reference evidence="6" key="1">
    <citation type="journal article" date="2019" name="Int. J. Syst. Evol. Microbiol.">
        <title>The Global Catalogue of Microorganisms (GCM) 10K type strain sequencing project: providing services to taxonomists for standard genome sequencing and annotation.</title>
        <authorList>
            <consortium name="The Broad Institute Genomics Platform"/>
            <consortium name="The Broad Institute Genome Sequencing Center for Infectious Disease"/>
            <person name="Wu L."/>
            <person name="Ma J."/>
        </authorList>
    </citation>
    <scope>NUCLEOTIDE SEQUENCE [LARGE SCALE GENOMIC DNA]</scope>
    <source>
        <strain evidence="6">NBRC 108894</strain>
    </source>
</reference>
<comment type="caution">
    <text evidence="5">The sequence shown here is derived from an EMBL/GenBank/DDBJ whole genome shotgun (WGS) entry which is preliminary data.</text>
</comment>
<keyword evidence="6" id="KW-1185">Reference proteome</keyword>
<evidence type="ECO:0000256" key="1">
    <source>
        <dbReference type="ARBA" id="ARBA00023125"/>
    </source>
</evidence>
<dbReference type="Proteomes" id="UP001157034">
    <property type="component" value="Unassembled WGS sequence"/>
</dbReference>
<dbReference type="Gene3D" id="1.10.357.10">
    <property type="entry name" value="Tetracycline Repressor, domain 2"/>
    <property type="match status" value="1"/>
</dbReference>
<evidence type="ECO:0000256" key="2">
    <source>
        <dbReference type="PROSITE-ProRule" id="PRU00335"/>
    </source>
</evidence>
<dbReference type="InterPro" id="IPR009057">
    <property type="entry name" value="Homeodomain-like_sf"/>
</dbReference>
<dbReference type="InterPro" id="IPR001647">
    <property type="entry name" value="HTH_TetR"/>
</dbReference>
<evidence type="ECO:0000313" key="6">
    <source>
        <dbReference type="Proteomes" id="UP001157034"/>
    </source>
</evidence>
<evidence type="ECO:0000256" key="3">
    <source>
        <dbReference type="SAM" id="MobiDB-lite"/>
    </source>
</evidence>
<keyword evidence="1 2" id="KW-0238">DNA-binding</keyword>
<evidence type="ECO:0000313" key="5">
    <source>
        <dbReference type="EMBL" id="GMA93561.1"/>
    </source>
</evidence>
<name>A0ABQ6K449_9MICO</name>
<sequence length="220" mass="24853">MSGDVRAFSRHHQLTRKPTTPYRGVHDPRTYTQAARAGATEATRRAIIDAIVALAHERLTLEITLDDVARIAGVSVRTVLRHFGTRDRLLDEAVRVTVAAVESERRVAGDGDAFGTIIDHYELRGDFMRRMLAQEDRDPRIAAFTVPGRLLHRRWVEDVFADALEGSEPERRDELVDLLVVATDLQTWALLRRDRGLERDAVEQRMRTLADRVLAGAVRA</sequence>
<proteinExistence type="predicted"/>
<feature type="DNA-binding region" description="H-T-H motif" evidence="2">
    <location>
        <begin position="64"/>
        <end position="83"/>
    </location>
</feature>
<dbReference type="PROSITE" id="PS50977">
    <property type="entry name" value="HTH_TETR_2"/>
    <property type="match status" value="1"/>
</dbReference>
<gene>
    <name evidence="5" type="ORF">GCM10025881_03850</name>
</gene>
<feature type="domain" description="HTH tetR-type" evidence="4">
    <location>
        <begin position="41"/>
        <end position="101"/>
    </location>
</feature>
<dbReference type="SUPFAM" id="SSF46689">
    <property type="entry name" value="Homeodomain-like"/>
    <property type="match status" value="1"/>
</dbReference>
<dbReference type="EMBL" id="BSVB01000001">
    <property type="protein sequence ID" value="GMA93561.1"/>
    <property type="molecule type" value="Genomic_DNA"/>
</dbReference>
<accession>A0ABQ6K449</accession>